<evidence type="ECO:0000313" key="3">
    <source>
        <dbReference type="EMBL" id="ROZ63584.1"/>
    </source>
</evidence>
<protein>
    <submittedName>
        <fullName evidence="3">Type II toxin-antitoxin system RelE/ParE family toxin</fullName>
    </submittedName>
</protein>
<accession>A0A3N3ZQV1</accession>
<reference evidence="3 4" key="1">
    <citation type="submission" date="2018-10" db="EMBL/GenBank/DDBJ databases">
        <title>Kocuria sp. M5W7-7, whole genome shotgun sequence.</title>
        <authorList>
            <person name="Tuo L."/>
        </authorList>
    </citation>
    <scope>NUCLEOTIDE SEQUENCE [LARGE SCALE GENOMIC DNA]</scope>
    <source>
        <strain evidence="3 4">M5W7-7</strain>
    </source>
</reference>
<dbReference type="PANTHER" id="PTHR35601:SF1">
    <property type="entry name" value="TOXIN RELE"/>
    <property type="match status" value="1"/>
</dbReference>
<gene>
    <name evidence="3" type="ORF">EDL96_06585</name>
</gene>
<evidence type="ECO:0000256" key="2">
    <source>
        <dbReference type="ARBA" id="ARBA00022649"/>
    </source>
</evidence>
<proteinExistence type="inferred from homology"/>
<dbReference type="RefSeq" id="WP_123824997.1">
    <property type="nucleotide sequence ID" value="NZ_RKMF01000006.1"/>
</dbReference>
<dbReference type="EMBL" id="RKMF01000006">
    <property type="protein sequence ID" value="ROZ63584.1"/>
    <property type="molecule type" value="Genomic_DNA"/>
</dbReference>
<dbReference type="PANTHER" id="PTHR35601">
    <property type="entry name" value="TOXIN RELE"/>
    <property type="match status" value="1"/>
</dbReference>
<comment type="similarity">
    <text evidence="1">Belongs to the RelE toxin family.</text>
</comment>
<dbReference type="Gene3D" id="3.30.2310.20">
    <property type="entry name" value="RelE-like"/>
    <property type="match status" value="1"/>
</dbReference>
<dbReference type="InterPro" id="IPR007712">
    <property type="entry name" value="RelE/ParE_toxin"/>
</dbReference>
<sequence>MAYRVTYVASAAKALRKLDRQTARRILEALDALADDPRPPGCIKLQGGEGELRIRIGDYRVVYDVVDDELVVLILRVGHRREVYR</sequence>
<dbReference type="Proteomes" id="UP000270616">
    <property type="component" value="Unassembled WGS sequence"/>
</dbReference>
<dbReference type="Pfam" id="PF05016">
    <property type="entry name" value="ParE_toxin"/>
    <property type="match status" value="1"/>
</dbReference>
<keyword evidence="2" id="KW-1277">Toxin-antitoxin system</keyword>
<keyword evidence="4" id="KW-1185">Reference proteome</keyword>
<organism evidence="3 4">
    <name type="scientific">Kocuria soli</name>
    <dbReference type="NCBI Taxonomy" id="2485125"/>
    <lineage>
        <taxon>Bacteria</taxon>
        <taxon>Bacillati</taxon>
        <taxon>Actinomycetota</taxon>
        <taxon>Actinomycetes</taxon>
        <taxon>Micrococcales</taxon>
        <taxon>Micrococcaceae</taxon>
        <taxon>Kocuria</taxon>
    </lineage>
</organism>
<evidence type="ECO:0000256" key="1">
    <source>
        <dbReference type="ARBA" id="ARBA00006226"/>
    </source>
</evidence>
<dbReference type="InterPro" id="IPR035093">
    <property type="entry name" value="RelE/ParE_toxin_dom_sf"/>
</dbReference>
<name>A0A3N3ZQV1_9MICC</name>
<comment type="caution">
    <text evidence="3">The sequence shown here is derived from an EMBL/GenBank/DDBJ whole genome shotgun (WGS) entry which is preliminary data.</text>
</comment>
<dbReference type="OrthoDB" id="5326046at2"/>
<dbReference type="AlphaFoldDB" id="A0A3N3ZQV1"/>
<dbReference type="SUPFAM" id="SSF143011">
    <property type="entry name" value="RelE-like"/>
    <property type="match status" value="1"/>
</dbReference>
<evidence type="ECO:0000313" key="4">
    <source>
        <dbReference type="Proteomes" id="UP000270616"/>
    </source>
</evidence>